<keyword evidence="1" id="KW-0175">Coiled coil</keyword>
<feature type="coiled-coil region" evidence="1">
    <location>
        <begin position="44"/>
        <end position="71"/>
    </location>
</feature>
<dbReference type="HOGENOM" id="CLU_2416702_0_0_1"/>
<accession>A0A072TGS2</accession>
<reference evidence="2 4" key="1">
    <citation type="journal article" date="2011" name="Nature">
        <title>The Medicago genome provides insight into the evolution of rhizobial symbioses.</title>
        <authorList>
            <person name="Young N.D."/>
            <person name="Debelle F."/>
            <person name="Oldroyd G.E."/>
            <person name="Geurts R."/>
            <person name="Cannon S.B."/>
            <person name="Udvardi M.K."/>
            <person name="Benedito V.A."/>
            <person name="Mayer K.F."/>
            <person name="Gouzy J."/>
            <person name="Schoof H."/>
            <person name="Van de Peer Y."/>
            <person name="Proost S."/>
            <person name="Cook D.R."/>
            <person name="Meyers B.C."/>
            <person name="Spannagl M."/>
            <person name="Cheung F."/>
            <person name="De Mita S."/>
            <person name="Krishnakumar V."/>
            <person name="Gundlach H."/>
            <person name="Zhou S."/>
            <person name="Mudge J."/>
            <person name="Bharti A.K."/>
            <person name="Murray J.D."/>
            <person name="Naoumkina M.A."/>
            <person name="Rosen B."/>
            <person name="Silverstein K.A."/>
            <person name="Tang H."/>
            <person name="Rombauts S."/>
            <person name="Zhao P.X."/>
            <person name="Zhou P."/>
            <person name="Barbe V."/>
            <person name="Bardou P."/>
            <person name="Bechner M."/>
            <person name="Bellec A."/>
            <person name="Berger A."/>
            <person name="Berges H."/>
            <person name="Bidwell S."/>
            <person name="Bisseling T."/>
            <person name="Choisne N."/>
            <person name="Couloux A."/>
            <person name="Denny R."/>
            <person name="Deshpande S."/>
            <person name="Dai X."/>
            <person name="Doyle J.J."/>
            <person name="Dudez A.M."/>
            <person name="Farmer A.D."/>
            <person name="Fouteau S."/>
            <person name="Franken C."/>
            <person name="Gibelin C."/>
            <person name="Gish J."/>
            <person name="Goldstein S."/>
            <person name="Gonzalez A.J."/>
            <person name="Green P.J."/>
            <person name="Hallab A."/>
            <person name="Hartog M."/>
            <person name="Hua A."/>
            <person name="Humphray S.J."/>
            <person name="Jeong D.H."/>
            <person name="Jing Y."/>
            <person name="Jocker A."/>
            <person name="Kenton S.M."/>
            <person name="Kim D.J."/>
            <person name="Klee K."/>
            <person name="Lai H."/>
            <person name="Lang C."/>
            <person name="Lin S."/>
            <person name="Macmil S.L."/>
            <person name="Magdelenat G."/>
            <person name="Matthews L."/>
            <person name="McCorrison J."/>
            <person name="Monaghan E.L."/>
            <person name="Mun J.H."/>
            <person name="Najar F.Z."/>
            <person name="Nicholson C."/>
            <person name="Noirot C."/>
            <person name="O'Bleness M."/>
            <person name="Paule C.R."/>
            <person name="Poulain J."/>
            <person name="Prion F."/>
            <person name="Qin B."/>
            <person name="Qu C."/>
            <person name="Retzel E.F."/>
            <person name="Riddle C."/>
            <person name="Sallet E."/>
            <person name="Samain S."/>
            <person name="Samson N."/>
            <person name="Sanders I."/>
            <person name="Saurat O."/>
            <person name="Scarpelli C."/>
            <person name="Schiex T."/>
            <person name="Segurens B."/>
            <person name="Severin A.J."/>
            <person name="Sherrier D.J."/>
            <person name="Shi R."/>
            <person name="Sims S."/>
            <person name="Singer S.R."/>
            <person name="Sinharoy S."/>
            <person name="Sterck L."/>
            <person name="Viollet A."/>
            <person name="Wang B.B."/>
            <person name="Wang K."/>
            <person name="Wang M."/>
            <person name="Wang X."/>
            <person name="Warfsmann J."/>
            <person name="Weissenbach J."/>
            <person name="White D.D."/>
            <person name="White J.D."/>
            <person name="Wiley G.B."/>
            <person name="Wincker P."/>
            <person name="Xing Y."/>
            <person name="Yang L."/>
            <person name="Yao Z."/>
            <person name="Ying F."/>
            <person name="Zhai J."/>
            <person name="Zhou L."/>
            <person name="Zuber A."/>
            <person name="Denarie J."/>
            <person name="Dixon R.A."/>
            <person name="May G.D."/>
            <person name="Schwartz D.C."/>
            <person name="Rogers J."/>
            <person name="Quetier F."/>
            <person name="Town C.D."/>
            <person name="Roe B.A."/>
        </authorList>
    </citation>
    <scope>NUCLEOTIDE SEQUENCE [LARGE SCALE GENOMIC DNA]</scope>
    <source>
        <strain evidence="2">A17</strain>
        <strain evidence="3 4">cv. Jemalong A17</strain>
    </source>
</reference>
<reference evidence="3" key="3">
    <citation type="submission" date="2015-06" db="UniProtKB">
        <authorList>
            <consortium name="EnsemblPlants"/>
        </authorList>
    </citation>
    <scope>IDENTIFICATION</scope>
    <source>
        <strain evidence="3">cv. Jemalong A17</strain>
    </source>
</reference>
<reference evidence="2 4" key="2">
    <citation type="journal article" date="2014" name="BMC Genomics">
        <title>An improved genome release (version Mt4.0) for the model legume Medicago truncatula.</title>
        <authorList>
            <person name="Tang H."/>
            <person name="Krishnakumar V."/>
            <person name="Bidwell S."/>
            <person name="Rosen B."/>
            <person name="Chan A."/>
            <person name="Zhou S."/>
            <person name="Gentzbittel L."/>
            <person name="Childs K.L."/>
            <person name="Yandell M."/>
            <person name="Gundlach H."/>
            <person name="Mayer K.F."/>
            <person name="Schwartz D.C."/>
            <person name="Town C.D."/>
        </authorList>
    </citation>
    <scope>GENOME REANNOTATION</scope>
    <source>
        <strain evidence="2">A17</strain>
        <strain evidence="3 4">cv. Jemalong A17</strain>
    </source>
</reference>
<evidence type="ECO:0000313" key="4">
    <source>
        <dbReference type="Proteomes" id="UP000002051"/>
    </source>
</evidence>
<protein>
    <submittedName>
        <fullName evidence="2 3">Uncharacterized protein</fullName>
    </submittedName>
</protein>
<proteinExistence type="predicted"/>
<keyword evidence="4" id="KW-1185">Reference proteome</keyword>
<organism evidence="2 4">
    <name type="scientific">Medicago truncatula</name>
    <name type="common">Barrel medic</name>
    <name type="synonym">Medicago tribuloides</name>
    <dbReference type="NCBI Taxonomy" id="3880"/>
    <lineage>
        <taxon>Eukaryota</taxon>
        <taxon>Viridiplantae</taxon>
        <taxon>Streptophyta</taxon>
        <taxon>Embryophyta</taxon>
        <taxon>Tracheophyta</taxon>
        <taxon>Spermatophyta</taxon>
        <taxon>Magnoliopsida</taxon>
        <taxon>eudicotyledons</taxon>
        <taxon>Gunneridae</taxon>
        <taxon>Pentapetalae</taxon>
        <taxon>rosids</taxon>
        <taxon>fabids</taxon>
        <taxon>Fabales</taxon>
        <taxon>Fabaceae</taxon>
        <taxon>Papilionoideae</taxon>
        <taxon>50 kb inversion clade</taxon>
        <taxon>NPAAA clade</taxon>
        <taxon>Hologalegina</taxon>
        <taxon>IRL clade</taxon>
        <taxon>Trifolieae</taxon>
        <taxon>Medicago</taxon>
    </lineage>
</organism>
<name>A0A072TGS2_MEDTR</name>
<evidence type="ECO:0000313" key="3">
    <source>
        <dbReference type="EnsemblPlants" id="KEH16764"/>
    </source>
</evidence>
<evidence type="ECO:0000256" key="1">
    <source>
        <dbReference type="SAM" id="Coils"/>
    </source>
</evidence>
<dbReference type="EMBL" id="KL402823">
    <property type="protein sequence ID" value="KEH16764.1"/>
    <property type="molecule type" value="Genomic_DNA"/>
</dbReference>
<sequence length="92" mass="10615">MDKILGQLVEYVTTTLLCVQNKLDARDKTKTHIFVPHKPQHNFLSHIESKLKEATTRLEKQLAEEQAARLRAKDIAKLHNMHHGILEQVVIL</sequence>
<evidence type="ECO:0000313" key="2">
    <source>
        <dbReference type="EMBL" id="KEH16764.1"/>
    </source>
</evidence>
<dbReference type="AlphaFoldDB" id="A0A072TGS2"/>
<dbReference type="EnsemblPlants" id="KEH16764">
    <property type="protein sequence ID" value="KEH16764"/>
    <property type="gene ID" value="MTR_0098s0160"/>
</dbReference>
<gene>
    <name evidence="2" type="ORF">MTR_0098s0160</name>
</gene>
<dbReference type="Proteomes" id="UP000002051">
    <property type="component" value="Unassembled WGS sequence"/>
</dbReference>